<dbReference type="Gene3D" id="3.40.50.10610">
    <property type="entry name" value="ABC-type transport auxiliary lipoprotein component"/>
    <property type="match status" value="1"/>
</dbReference>
<accession>A0A7X1B0F5</accession>
<dbReference type="Proteomes" id="UP000525652">
    <property type="component" value="Unassembled WGS sequence"/>
</dbReference>
<evidence type="ECO:0008006" key="4">
    <source>
        <dbReference type="Google" id="ProtNLM"/>
    </source>
</evidence>
<evidence type="ECO:0000256" key="1">
    <source>
        <dbReference type="SAM" id="SignalP"/>
    </source>
</evidence>
<comment type="caution">
    <text evidence="2">The sequence shown here is derived from an EMBL/GenBank/DDBJ whole genome shotgun (WGS) entry which is preliminary data.</text>
</comment>
<evidence type="ECO:0000313" key="3">
    <source>
        <dbReference type="Proteomes" id="UP000525652"/>
    </source>
</evidence>
<reference evidence="2 3" key="1">
    <citation type="submission" date="2020-07" db="EMBL/GenBank/DDBJ databases">
        <authorList>
            <person name="Feng X."/>
        </authorList>
    </citation>
    <scope>NUCLEOTIDE SEQUENCE [LARGE SCALE GENOMIC DNA]</scope>
    <source>
        <strain evidence="2 3">JCM14086</strain>
    </source>
</reference>
<dbReference type="RefSeq" id="WP_185693899.1">
    <property type="nucleotide sequence ID" value="NZ_JACHVA010000126.1"/>
</dbReference>
<feature type="chain" id="PRO_5030747477" description="Curli assembly protein CsgG" evidence="1">
    <location>
        <begin position="22"/>
        <end position="307"/>
    </location>
</feature>
<name>A0A7X1B0F5_9BACT</name>
<keyword evidence="3" id="KW-1185">Reference proteome</keyword>
<dbReference type="AlphaFoldDB" id="A0A7X1B0F5"/>
<feature type="signal peptide" evidence="1">
    <location>
        <begin position="1"/>
        <end position="21"/>
    </location>
</feature>
<proteinExistence type="predicted"/>
<protein>
    <recommendedName>
        <fullName evidence="4">Curli assembly protein CsgG</fullName>
    </recommendedName>
</protein>
<keyword evidence="1" id="KW-0732">Signal</keyword>
<organism evidence="2 3">
    <name type="scientific">Puniceicoccus vermicola</name>
    <dbReference type="NCBI Taxonomy" id="388746"/>
    <lineage>
        <taxon>Bacteria</taxon>
        <taxon>Pseudomonadati</taxon>
        <taxon>Verrucomicrobiota</taxon>
        <taxon>Opitutia</taxon>
        <taxon>Puniceicoccales</taxon>
        <taxon>Puniceicoccaceae</taxon>
        <taxon>Puniceicoccus</taxon>
    </lineage>
</organism>
<gene>
    <name evidence="2" type="ORF">H5P30_15910</name>
</gene>
<dbReference type="EMBL" id="JACHVA010000126">
    <property type="protein sequence ID" value="MBC2603267.1"/>
    <property type="molecule type" value="Genomic_DNA"/>
</dbReference>
<sequence length="307" mass="32505">MKTRPFLSFFVLLLLAPVARADVSVAVLDFGSSESARDLAEDFGTLFEFALGMQDGILLVERGQLDSALDELARGSSGVVGPEYAGKVGQLTGAQVLVSGKLLKAGDDWVVISKVMGTETMRLFPAKVTFSDEEEIGDAVESLAVQVAAEIRDHRHELLAGSGEDSGSLNALIEMAEGVELPTLRVIIPEVHIGTRVPDPAAQTEVIRVLREIGFTVLDGGSEEEAEVLVTGEAFSEAGLRIRDLVSCRARVEVKAVEEASGNIVFSDAENAAAVDTAEFIAGKSALQRAGGKVAPELAEKLIDLSR</sequence>
<evidence type="ECO:0000313" key="2">
    <source>
        <dbReference type="EMBL" id="MBC2603267.1"/>
    </source>
</evidence>